<dbReference type="Proteomes" id="UP000095284">
    <property type="component" value="Unplaced"/>
</dbReference>
<keyword evidence="8" id="KW-0238">DNA-binding</keyword>
<feature type="coiled-coil region" evidence="12">
    <location>
        <begin position="155"/>
        <end position="192"/>
    </location>
</feature>
<evidence type="ECO:0000313" key="17">
    <source>
        <dbReference type="Proteomes" id="UP000659654"/>
    </source>
</evidence>
<sequence>MNICNQCGNTQFTVLDGLYYCRNCGQQILTLRELELEADRYDTLGPSLTNASILRTPKDKERRAPPPREAVVKEADVLHSVTSYSDYPRFSATVGKRLTTAALLLVKISRFLEKELKVSSELKGVVISLYQKYLIKFNVAFVDSEVDADEEKQFKMIMQKTNVEIKKEMKELKIKEKERNKAEKELRRSQMNVFEQVTQVEDREPERALAVDLIENVNLKLSIPSIRLAARVYLGIDLLLAITYTSLILLGKRNILYSDLLRWHREDRFKISKMQILSLVQAADHDQENPAKKMTNRVFFTQMISGVTPLIEGYSLLSMFLSVLQIPQVCPTPSSEMILKRFLYDLNLPLELYNRIKVIQGFILEPKPFFDQSWIKKHFPMSSKHVDELLEEADVVGPKAFLRCLMTFDFRTSMIYGLLSFETRMLSVLLFTLTLIFSQDFVSVGDEESGKHLFNVRAWLLQLTMKTQIRSGKSVDQVLSTKNNDDINLTSITMKRMYHLGKWNRERKVQTCLPERIFLSSKEKIFRECFPLDHSTAPSTSQRSLYAPYRSLSNQQDVDESSAYLDMNRRQILFLDFSKDRLPSLEPDDEENSLNDWRAFFPKFLTYKRIRRREMTTVSNGETHFLESRWTQNLYDNDKKFLHLSFLQCLALLATVIGEKEEILYLSFLMVEHMFFEMGDVEYHEDVDSEDLNEDCSEADTSNKADFCKGKNRRDKSKKVWRALVQSFW</sequence>
<name>A0A1I7SMB4_BURXY</name>
<proteinExistence type="inferred from homology"/>
<keyword evidence="12" id="KW-0175">Coiled coil</keyword>
<dbReference type="WBParaSite" id="BXY_1419800.1">
    <property type="protein sequence ID" value="BXY_1419800.1"/>
    <property type="gene ID" value="BXY_1419800"/>
</dbReference>
<protein>
    <recommendedName>
        <fullName evidence="3">TATA box-binding protein-associated factor RNA polymerase I subunit B</fullName>
    </recommendedName>
    <alternativeName>
        <fullName evidence="11">TATA box-binding protein-associated factor 1B</fullName>
    </alternativeName>
</protein>
<reference evidence="15" key="2">
    <citation type="submission" date="2020-08" db="EMBL/GenBank/DDBJ databases">
        <authorList>
            <person name="Kikuchi T."/>
        </authorList>
    </citation>
    <scope>NUCLEOTIDE SEQUENCE</scope>
    <source>
        <strain evidence="14">Ka4C1</strain>
    </source>
</reference>
<evidence type="ECO:0000256" key="1">
    <source>
        <dbReference type="ARBA" id="ARBA00004604"/>
    </source>
</evidence>
<comment type="subcellular location">
    <subcellularLocation>
        <location evidence="1">Nucleus</location>
        <location evidence="1">Nucleolus</location>
    </subcellularLocation>
</comment>
<keyword evidence="6" id="KW-0862">Zinc</keyword>
<dbReference type="Proteomes" id="UP000582659">
    <property type="component" value="Unassembled WGS sequence"/>
</dbReference>
<reference evidence="18" key="1">
    <citation type="submission" date="2016-11" db="UniProtKB">
        <authorList>
            <consortium name="WormBaseParasite"/>
        </authorList>
    </citation>
    <scope>IDENTIFICATION</scope>
</reference>
<evidence type="ECO:0000256" key="3">
    <source>
        <dbReference type="ARBA" id="ARBA00018994"/>
    </source>
</evidence>
<dbReference type="OrthoDB" id="10069252at2759"/>
<feature type="domain" description="RRN7-type" evidence="13">
    <location>
        <begin position="3"/>
        <end position="28"/>
    </location>
</feature>
<evidence type="ECO:0000256" key="10">
    <source>
        <dbReference type="ARBA" id="ARBA00023242"/>
    </source>
</evidence>
<dbReference type="InterPro" id="IPR021752">
    <property type="entry name" value="TF_Rrn7_Zf"/>
</dbReference>
<dbReference type="GO" id="GO:0008270">
    <property type="term" value="F:zinc ion binding"/>
    <property type="evidence" value="ECO:0007669"/>
    <property type="project" value="UniProtKB-KW"/>
</dbReference>
<keyword evidence="9" id="KW-0804">Transcription</keyword>
<dbReference type="Proteomes" id="UP000659654">
    <property type="component" value="Unassembled WGS sequence"/>
</dbReference>
<dbReference type="GO" id="GO:0042790">
    <property type="term" value="P:nucleolar large rRNA transcription by RNA polymerase I"/>
    <property type="evidence" value="ECO:0007669"/>
    <property type="project" value="TreeGrafter"/>
</dbReference>
<evidence type="ECO:0000259" key="13">
    <source>
        <dbReference type="Pfam" id="PF11781"/>
    </source>
</evidence>
<dbReference type="EMBL" id="CAJFCV020000006">
    <property type="protein sequence ID" value="CAG9130089.1"/>
    <property type="molecule type" value="Genomic_DNA"/>
</dbReference>
<keyword evidence="10" id="KW-0539">Nucleus</keyword>
<dbReference type="EMBL" id="CAJFDI010000006">
    <property type="protein sequence ID" value="CAD5234367.1"/>
    <property type="molecule type" value="Genomic_DNA"/>
</dbReference>
<dbReference type="PANTHER" id="PTHR31576">
    <property type="entry name" value="TATA BOX-BINDING PROTEIN-ASSOCIATED FACTOR RNA POLYMERASE I SUBUNIT B"/>
    <property type="match status" value="1"/>
</dbReference>
<comment type="similarity">
    <text evidence="2">Belongs to the RRN7/TAF1B family.</text>
</comment>
<evidence type="ECO:0000256" key="11">
    <source>
        <dbReference type="ARBA" id="ARBA00032500"/>
    </source>
</evidence>
<evidence type="ECO:0000256" key="2">
    <source>
        <dbReference type="ARBA" id="ARBA00006899"/>
    </source>
</evidence>
<keyword evidence="17" id="KW-1185">Reference proteome</keyword>
<gene>
    <name evidence="14" type="ORF">BXYJ_LOCUS14458</name>
</gene>
<evidence type="ECO:0000256" key="7">
    <source>
        <dbReference type="ARBA" id="ARBA00023015"/>
    </source>
</evidence>
<dbReference type="AlphaFoldDB" id="A0A1I7SMB4"/>
<evidence type="ECO:0000256" key="9">
    <source>
        <dbReference type="ARBA" id="ARBA00023163"/>
    </source>
</evidence>
<evidence type="ECO:0000256" key="12">
    <source>
        <dbReference type="SAM" id="Coils"/>
    </source>
</evidence>
<keyword evidence="4" id="KW-0479">Metal-binding</keyword>
<keyword evidence="7" id="KW-0805">Transcription regulation</keyword>
<evidence type="ECO:0000313" key="15">
    <source>
        <dbReference type="EMBL" id="CAG9130089.1"/>
    </source>
</evidence>
<accession>A0A1I7SMB4</accession>
<evidence type="ECO:0000256" key="4">
    <source>
        <dbReference type="ARBA" id="ARBA00022723"/>
    </source>
</evidence>
<dbReference type="Pfam" id="PF11781">
    <property type="entry name" value="Zn_ribbon_RRN7"/>
    <property type="match status" value="1"/>
</dbReference>
<evidence type="ECO:0000313" key="14">
    <source>
        <dbReference type="EMBL" id="CAD5234367.1"/>
    </source>
</evidence>
<dbReference type="GO" id="GO:0070860">
    <property type="term" value="C:RNA polymerase I core factor complex"/>
    <property type="evidence" value="ECO:0007669"/>
    <property type="project" value="InterPro"/>
</dbReference>
<organism evidence="16 18">
    <name type="scientific">Bursaphelenchus xylophilus</name>
    <name type="common">Pinewood nematode worm</name>
    <name type="synonym">Aphelenchoides xylophilus</name>
    <dbReference type="NCBI Taxonomy" id="6326"/>
    <lineage>
        <taxon>Eukaryota</taxon>
        <taxon>Metazoa</taxon>
        <taxon>Ecdysozoa</taxon>
        <taxon>Nematoda</taxon>
        <taxon>Chromadorea</taxon>
        <taxon>Rhabditida</taxon>
        <taxon>Tylenchina</taxon>
        <taxon>Tylenchomorpha</taxon>
        <taxon>Aphelenchoidea</taxon>
        <taxon>Aphelenchoididae</taxon>
        <taxon>Bursaphelenchus</taxon>
    </lineage>
</organism>
<dbReference type="GO" id="GO:0005668">
    <property type="term" value="C:RNA polymerase transcription factor SL1 complex"/>
    <property type="evidence" value="ECO:0007669"/>
    <property type="project" value="TreeGrafter"/>
</dbReference>
<dbReference type="GO" id="GO:0001164">
    <property type="term" value="F:RNA polymerase I core promoter sequence-specific DNA binding"/>
    <property type="evidence" value="ECO:0007669"/>
    <property type="project" value="InterPro"/>
</dbReference>
<evidence type="ECO:0000256" key="6">
    <source>
        <dbReference type="ARBA" id="ARBA00022833"/>
    </source>
</evidence>
<evidence type="ECO:0000313" key="16">
    <source>
        <dbReference type="Proteomes" id="UP000095284"/>
    </source>
</evidence>
<evidence type="ECO:0000256" key="8">
    <source>
        <dbReference type="ARBA" id="ARBA00023125"/>
    </source>
</evidence>
<dbReference type="eggNOG" id="ENOG502SDRV">
    <property type="taxonomic scope" value="Eukaryota"/>
</dbReference>
<evidence type="ECO:0000313" key="18">
    <source>
        <dbReference type="WBParaSite" id="BXY_1419800.1"/>
    </source>
</evidence>
<keyword evidence="5" id="KW-0863">Zinc-finger</keyword>
<evidence type="ECO:0000256" key="5">
    <source>
        <dbReference type="ARBA" id="ARBA00022771"/>
    </source>
</evidence>
<dbReference type="InterPro" id="IPR033599">
    <property type="entry name" value="TAF1B/Rrn7"/>
</dbReference>
<dbReference type="PANTHER" id="PTHR31576:SF2">
    <property type="entry name" value="TATA BOX-BINDING PROTEIN-ASSOCIATED FACTOR RNA POLYMERASE I SUBUNIT B"/>
    <property type="match status" value="1"/>
</dbReference>